<dbReference type="GO" id="GO:0016787">
    <property type="term" value="F:hydrolase activity"/>
    <property type="evidence" value="ECO:0007669"/>
    <property type="project" value="UniProtKB-KW"/>
</dbReference>
<dbReference type="PRINTS" id="PR00412">
    <property type="entry name" value="EPOXHYDRLASE"/>
</dbReference>
<dbReference type="InterPro" id="IPR029058">
    <property type="entry name" value="AB_hydrolase_fold"/>
</dbReference>
<keyword evidence="4" id="KW-1185">Reference proteome</keyword>
<feature type="domain" description="AB hydrolase-1" evidence="2">
    <location>
        <begin position="76"/>
        <end position="205"/>
    </location>
</feature>
<dbReference type="PANTHER" id="PTHR43798:SF33">
    <property type="entry name" value="HYDROLASE, PUTATIVE (AFU_ORTHOLOGUE AFUA_2G14860)-RELATED"/>
    <property type="match status" value="1"/>
</dbReference>
<dbReference type="eggNOG" id="COG0596">
    <property type="taxonomic scope" value="Bacteria"/>
</dbReference>
<dbReference type="HOGENOM" id="CLU_020336_13_2_11"/>
<evidence type="ECO:0000313" key="4">
    <source>
        <dbReference type="Proteomes" id="UP000062973"/>
    </source>
</evidence>
<proteinExistence type="predicted"/>
<dbReference type="PANTHER" id="PTHR43798">
    <property type="entry name" value="MONOACYLGLYCEROL LIPASE"/>
    <property type="match status" value="1"/>
</dbReference>
<dbReference type="InterPro" id="IPR000073">
    <property type="entry name" value="AB_hydrolase_1"/>
</dbReference>
<evidence type="ECO:0000256" key="1">
    <source>
        <dbReference type="SAM" id="MobiDB-lite"/>
    </source>
</evidence>
<dbReference type="GO" id="GO:0016020">
    <property type="term" value="C:membrane"/>
    <property type="evidence" value="ECO:0007669"/>
    <property type="project" value="TreeGrafter"/>
</dbReference>
<accession>A0A076MQX7</accession>
<sequence length="362" mass="39472">MVVGRARRDDARTASAGAGDKQDHHEPTKFRFPDREGLRMALTDEGIIETPGMLSRWVRLGSGAKAHYMTSGESGPAVVLLHGGIIGSSGTAGWRFMAPYLGANGFRVYCPDLPGFGLADTASEHRPTGLASYVDFVEEFATALCLDRFHIAGNSMGCANTVNYVCAHPERVASFALIAGPVGDVAPHVTLDAKQEGQLFTFDGTPASMRKIMERIIYRGEAIGDDLIGMRTNAARAQAESYKPIPVSLVKYVSGTSDPVEAARLTTRGRIDKCGIPGIFLYGRQDVVLPVEKGYEIEDSLPGVQFFYPDECGHQGQTDQPEMFNEVFLEFFRDGMVSRKTAEWAGVSDRRPELESVVEQPR</sequence>
<dbReference type="Gene3D" id="3.40.50.1820">
    <property type="entry name" value="alpha/beta hydrolase"/>
    <property type="match status" value="1"/>
</dbReference>
<dbReference type="SUPFAM" id="SSF53474">
    <property type="entry name" value="alpha/beta-Hydrolases"/>
    <property type="match status" value="1"/>
</dbReference>
<dbReference type="AlphaFoldDB" id="A0A076MQX7"/>
<name>A0A076MQX7_AMYME</name>
<evidence type="ECO:0000313" key="3">
    <source>
        <dbReference type="EMBL" id="AIJ21275.1"/>
    </source>
</evidence>
<dbReference type="PRINTS" id="PR00111">
    <property type="entry name" value="ABHYDROLASE"/>
</dbReference>
<feature type="region of interest" description="Disordered" evidence="1">
    <location>
        <begin position="1"/>
        <end position="30"/>
    </location>
</feature>
<dbReference type="Proteomes" id="UP000062973">
    <property type="component" value="Chromosome"/>
</dbReference>
<feature type="compositionally biased region" description="Basic and acidic residues" evidence="1">
    <location>
        <begin position="20"/>
        <end position="30"/>
    </location>
</feature>
<evidence type="ECO:0000259" key="2">
    <source>
        <dbReference type="Pfam" id="PF00561"/>
    </source>
</evidence>
<dbReference type="PATRIC" id="fig|1068978.7.peg.1247"/>
<protein>
    <submittedName>
        <fullName evidence="3">2-hydroxy-6-oxo-7-methylocta-2,4-dienoate hydrolase</fullName>
    </submittedName>
</protein>
<dbReference type="STRING" id="1068978.AMETH_1183"/>
<dbReference type="EMBL" id="CP009110">
    <property type="protein sequence ID" value="AIJ21275.1"/>
    <property type="molecule type" value="Genomic_DNA"/>
</dbReference>
<feature type="compositionally biased region" description="Basic and acidic residues" evidence="1">
    <location>
        <begin position="1"/>
        <end position="12"/>
    </location>
</feature>
<reference evidence="3 4" key="1">
    <citation type="submission" date="2014-07" db="EMBL/GenBank/DDBJ databases">
        <title>Whole Genome Sequence of the Amycolatopsis methanolica 239.</title>
        <authorList>
            <person name="Tang B."/>
        </authorList>
    </citation>
    <scope>NUCLEOTIDE SEQUENCE [LARGE SCALE GENOMIC DNA]</scope>
    <source>
        <strain evidence="3 4">239</strain>
    </source>
</reference>
<gene>
    <name evidence="3" type="ORF">AMETH_1183</name>
</gene>
<dbReference type="InterPro" id="IPR050266">
    <property type="entry name" value="AB_hydrolase_sf"/>
</dbReference>
<dbReference type="Pfam" id="PF00561">
    <property type="entry name" value="Abhydrolase_1"/>
    <property type="match status" value="1"/>
</dbReference>
<dbReference type="InterPro" id="IPR000639">
    <property type="entry name" value="Epox_hydrolase-like"/>
</dbReference>
<dbReference type="KEGG" id="amq:AMETH_1183"/>
<keyword evidence="3" id="KW-0378">Hydrolase</keyword>
<organism evidence="3 4">
    <name type="scientific">Amycolatopsis methanolica 239</name>
    <dbReference type="NCBI Taxonomy" id="1068978"/>
    <lineage>
        <taxon>Bacteria</taxon>
        <taxon>Bacillati</taxon>
        <taxon>Actinomycetota</taxon>
        <taxon>Actinomycetes</taxon>
        <taxon>Pseudonocardiales</taxon>
        <taxon>Pseudonocardiaceae</taxon>
        <taxon>Amycolatopsis</taxon>
        <taxon>Amycolatopsis methanolica group</taxon>
    </lineage>
</organism>